<evidence type="ECO:0000313" key="1">
    <source>
        <dbReference type="EMBL" id="KAH7905374.1"/>
    </source>
</evidence>
<dbReference type="EMBL" id="MU268206">
    <property type="protein sequence ID" value="KAH7905374.1"/>
    <property type="molecule type" value="Genomic_DNA"/>
</dbReference>
<proteinExistence type="predicted"/>
<name>A0ACB7ZXE4_9AGAM</name>
<keyword evidence="2" id="KW-1185">Reference proteome</keyword>
<organism evidence="1 2">
    <name type="scientific">Hygrophoropsis aurantiaca</name>
    <dbReference type="NCBI Taxonomy" id="72124"/>
    <lineage>
        <taxon>Eukaryota</taxon>
        <taxon>Fungi</taxon>
        <taxon>Dikarya</taxon>
        <taxon>Basidiomycota</taxon>
        <taxon>Agaricomycotina</taxon>
        <taxon>Agaricomycetes</taxon>
        <taxon>Agaricomycetidae</taxon>
        <taxon>Boletales</taxon>
        <taxon>Coniophorineae</taxon>
        <taxon>Hygrophoropsidaceae</taxon>
        <taxon>Hygrophoropsis</taxon>
    </lineage>
</organism>
<gene>
    <name evidence="1" type="ORF">BJ138DRAFT_1230065</name>
</gene>
<accession>A0ACB7ZXE4</accession>
<protein>
    <submittedName>
        <fullName evidence="1">Uncharacterized protein</fullName>
    </submittedName>
</protein>
<dbReference type="Proteomes" id="UP000790377">
    <property type="component" value="Unassembled WGS sequence"/>
</dbReference>
<comment type="caution">
    <text evidence="1">The sequence shown here is derived from an EMBL/GenBank/DDBJ whole genome shotgun (WGS) entry which is preliminary data.</text>
</comment>
<reference evidence="1" key="1">
    <citation type="journal article" date="2021" name="New Phytol.">
        <title>Evolutionary innovations through gain and loss of genes in the ectomycorrhizal Boletales.</title>
        <authorList>
            <person name="Wu G."/>
            <person name="Miyauchi S."/>
            <person name="Morin E."/>
            <person name="Kuo A."/>
            <person name="Drula E."/>
            <person name="Varga T."/>
            <person name="Kohler A."/>
            <person name="Feng B."/>
            <person name="Cao Y."/>
            <person name="Lipzen A."/>
            <person name="Daum C."/>
            <person name="Hundley H."/>
            <person name="Pangilinan J."/>
            <person name="Johnson J."/>
            <person name="Barry K."/>
            <person name="LaButti K."/>
            <person name="Ng V."/>
            <person name="Ahrendt S."/>
            <person name="Min B."/>
            <person name="Choi I.G."/>
            <person name="Park H."/>
            <person name="Plett J.M."/>
            <person name="Magnuson J."/>
            <person name="Spatafora J.W."/>
            <person name="Nagy L.G."/>
            <person name="Henrissat B."/>
            <person name="Grigoriev I.V."/>
            <person name="Yang Z.L."/>
            <person name="Xu J."/>
            <person name="Martin F.M."/>
        </authorList>
    </citation>
    <scope>NUCLEOTIDE SEQUENCE</scope>
    <source>
        <strain evidence="1">ATCC 28755</strain>
    </source>
</reference>
<feature type="non-terminal residue" evidence="1">
    <location>
        <position position="226"/>
    </location>
</feature>
<sequence>MCGLAPVPDTPTLGTPPTRRLPAQAASAPFRVDLEHPTLALEHCGFKHNGRGTPAIGGRWGPLVLGGTKGFHKAKIFRRFVVTEVGAASEDPRQHIKPPHQHHPEPIPHERSAYSSRSPQSPRIDPHDHSHFDAPDGLQSTKKPVALSSLFLLTSMMRNVKQRKMLVKLWALEVLRVINEPTAAALAYGLDRAGSLVVAAYDLGSGALLDFGAVLRLAIVAMYPTP</sequence>
<evidence type="ECO:0000313" key="2">
    <source>
        <dbReference type="Proteomes" id="UP000790377"/>
    </source>
</evidence>